<dbReference type="PANTHER" id="PTHR43351">
    <property type="entry name" value="L(+)-TARTRATE DEHYDRATASE SUBUNIT BETA"/>
    <property type="match status" value="1"/>
</dbReference>
<dbReference type="SUPFAM" id="SSF117457">
    <property type="entry name" value="FumA C-terminal domain-like"/>
    <property type="match status" value="1"/>
</dbReference>
<evidence type="ECO:0000313" key="4">
    <source>
        <dbReference type="EMBL" id="ABK14343.1"/>
    </source>
</evidence>
<dbReference type="SMR" id="A0B6L9"/>
<dbReference type="EMBL" id="CP000477">
    <property type="protein sequence ID" value="ABK14343.1"/>
    <property type="molecule type" value="Genomic_DNA"/>
</dbReference>
<dbReference type="GeneID" id="4463012"/>
<evidence type="ECO:0000256" key="1">
    <source>
        <dbReference type="ARBA" id="ARBA00008876"/>
    </source>
</evidence>
<reference evidence="4 5" key="1">
    <citation type="submission" date="2006-10" db="EMBL/GenBank/DDBJ databases">
        <title>Complete sequence of Methanosaeta thermophila PT.</title>
        <authorList>
            <consortium name="US DOE Joint Genome Institute"/>
            <person name="Copeland A."/>
            <person name="Lucas S."/>
            <person name="Lapidus A."/>
            <person name="Barry K."/>
            <person name="Detter J.C."/>
            <person name="Glavina del Rio T."/>
            <person name="Hammon N."/>
            <person name="Israni S."/>
            <person name="Pitluck S."/>
            <person name="Chain P."/>
            <person name="Malfatti S."/>
            <person name="Shin M."/>
            <person name="Vergez L."/>
            <person name="Schmutz J."/>
            <person name="Larimer F."/>
            <person name="Land M."/>
            <person name="Hauser L."/>
            <person name="Kyrpides N."/>
            <person name="Kim E."/>
            <person name="Smith K.S."/>
            <person name="Ingram-Smith C."/>
            <person name="Richardson P."/>
        </authorList>
    </citation>
    <scope>NUCLEOTIDE SEQUENCE [LARGE SCALE GENOMIC DNA]</scope>
    <source>
        <strain evidence="5">DSM 6194 / JCM 14653 / NBRC 101360 / PT</strain>
    </source>
</reference>
<evidence type="ECO:0000256" key="2">
    <source>
        <dbReference type="ARBA" id="ARBA00023239"/>
    </source>
</evidence>
<dbReference type="OrthoDB" id="34134at2157"/>
<dbReference type="Proteomes" id="UP000000674">
    <property type="component" value="Chromosome"/>
</dbReference>
<sequence>MEHRVRSPLSEGDVSKLSAGDIVWLSGVIYTARDKAHQRLGEVKFDLRGGVIYHCGPLIRDTTVVSAGPTSSVRLARYTPQVLDLGVRCIIGKGGMPGAAELMRGRAVYLAYPGGCGAAAARSLSVRGVCLSELGMAEAVWEFEATDLGPMVVAIDSHGRDLYREVRESAKKHLKR</sequence>
<proteinExistence type="inferred from homology"/>
<keyword evidence="2 4" id="KW-0456">Lyase</keyword>
<evidence type="ECO:0000259" key="3">
    <source>
        <dbReference type="Pfam" id="PF05683"/>
    </source>
</evidence>
<dbReference type="HOGENOM" id="CLU_098588_0_0_2"/>
<dbReference type="PANTHER" id="PTHR43351:SF2">
    <property type="entry name" value="L(+)-TARTRATE DEHYDRATASE SUBUNIT BETA-RELATED"/>
    <property type="match status" value="1"/>
</dbReference>
<evidence type="ECO:0000313" key="5">
    <source>
        <dbReference type="Proteomes" id="UP000000674"/>
    </source>
</evidence>
<gene>
    <name evidence="4" type="ordered locus">Mthe_0552</name>
</gene>
<protein>
    <submittedName>
        <fullName evidence="4">Fumarase beta subunit</fullName>
        <ecNumber evidence="4">4.2.1.2</ecNumber>
    </submittedName>
</protein>
<dbReference type="Gene3D" id="3.20.130.10">
    <property type="entry name" value="Fe-S hydro-lyase, tartrate dehydratase beta-type, catalytic domain"/>
    <property type="match status" value="1"/>
</dbReference>
<feature type="domain" description="Fe-S hydro-lyase tartrate dehydratase beta-type catalytic" evidence="3">
    <location>
        <begin position="9"/>
        <end position="165"/>
    </location>
</feature>
<dbReference type="AlphaFoldDB" id="A0B6L9"/>
<dbReference type="RefSeq" id="WP_011695740.1">
    <property type="nucleotide sequence ID" value="NC_008553.1"/>
</dbReference>
<comment type="similarity">
    <text evidence="1">Belongs to the class-I fumarase family.</text>
</comment>
<keyword evidence="5" id="KW-1185">Reference proteome</keyword>
<dbReference type="EC" id="4.2.1.2" evidence="4"/>
<dbReference type="Pfam" id="PF05683">
    <property type="entry name" value="Fumerase_C"/>
    <property type="match status" value="1"/>
</dbReference>
<dbReference type="KEGG" id="mtp:Mthe_0552"/>
<dbReference type="STRING" id="349307.Mthe_0552"/>
<dbReference type="InterPro" id="IPR036660">
    <property type="entry name" value="Fe-S_hydroAse_TtdB_cat_sf"/>
</dbReference>
<dbReference type="GO" id="GO:0004333">
    <property type="term" value="F:fumarate hydratase activity"/>
    <property type="evidence" value="ECO:0007669"/>
    <property type="project" value="UniProtKB-EC"/>
</dbReference>
<name>A0B6L9_METTP</name>
<accession>A0B6L9</accession>
<dbReference type="InterPro" id="IPR004647">
    <property type="entry name" value="Fe-S_hydro-lyase_TtdB-typ_cat"/>
</dbReference>
<organism evidence="4 5">
    <name type="scientific">Methanothrix thermoacetophila (strain DSM 6194 / JCM 14653 / NBRC 101360 / PT)</name>
    <name type="common">Methanosaeta thermophila</name>
    <dbReference type="NCBI Taxonomy" id="349307"/>
    <lineage>
        <taxon>Archaea</taxon>
        <taxon>Methanobacteriati</taxon>
        <taxon>Methanobacteriota</taxon>
        <taxon>Stenosarchaea group</taxon>
        <taxon>Methanomicrobia</taxon>
        <taxon>Methanotrichales</taxon>
        <taxon>Methanotrichaceae</taxon>
        <taxon>Methanothrix</taxon>
    </lineage>
</organism>